<dbReference type="Proteomes" id="UP000095558">
    <property type="component" value="Unassembled WGS sequence"/>
</dbReference>
<evidence type="ECO:0000256" key="7">
    <source>
        <dbReference type="ARBA" id="ARBA00023145"/>
    </source>
</evidence>
<evidence type="ECO:0000313" key="12">
    <source>
        <dbReference type="Proteomes" id="UP000095558"/>
    </source>
</evidence>
<keyword evidence="8 11" id="KW-0456">Lyase</keyword>
<evidence type="ECO:0000256" key="2">
    <source>
        <dbReference type="ARBA" id="ARBA00022691"/>
    </source>
</evidence>
<evidence type="ECO:0000256" key="9">
    <source>
        <dbReference type="ARBA" id="ARBA00023270"/>
    </source>
</evidence>
<keyword evidence="4" id="KW-0068">Autocatalytic cleavage</keyword>
<evidence type="ECO:0000256" key="10">
    <source>
        <dbReference type="ARBA" id="ARBA00023317"/>
    </source>
</evidence>
<dbReference type="InterPro" id="IPR003826">
    <property type="entry name" value="AdoMetDC_fam_prok"/>
</dbReference>
<dbReference type="NCBIfam" id="TIGR03330">
    <property type="entry name" value="SAM_DCase_Bsu"/>
    <property type="match status" value="1"/>
</dbReference>
<dbReference type="GO" id="GO:0008295">
    <property type="term" value="P:spermidine biosynthetic process"/>
    <property type="evidence" value="ECO:0007669"/>
    <property type="project" value="UniProtKB-KW"/>
</dbReference>
<dbReference type="InterPro" id="IPR017716">
    <property type="entry name" value="S-AdoMet_deCOase_pro-enz"/>
</dbReference>
<sequence>MNYTGYHVVLDIFGCCYDELEDTDCILNKLEGVTELLDTKIVSKTYHKFEPQGLSAAFIISASHITIHTWPENGYIGVDIFTCSECFDKDIVVDYFKNNIQCKEIICHKIYRGVFSDKRNKIPANPIYCDKNSTNIVNV</sequence>
<evidence type="ECO:0000256" key="5">
    <source>
        <dbReference type="ARBA" id="ARBA00023066"/>
    </source>
</evidence>
<evidence type="ECO:0000256" key="8">
    <source>
        <dbReference type="ARBA" id="ARBA00023239"/>
    </source>
</evidence>
<dbReference type="PANTHER" id="PTHR33866:SF2">
    <property type="entry name" value="S-ADENOSYLMETHIONINE DECARBOXYLASE PROENZYME"/>
    <property type="match status" value="1"/>
</dbReference>
<evidence type="ECO:0000256" key="6">
    <source>
        <dbReference type="ARBA" id="ARBA00023115"/>
    </source>
</evidence>
<keyword evidence="2" id="KW-0949">S-adenosyl-L-methionine</keyword>
<gene>
    <name evidence="11" type="primary">speD</name>
    <name evidence="11" type="ORF">ERS852470_02256</name>
</gene>
<evidence type="ECO:0000256" key="1">
    <source>
        <dbReference type="ARBA" id="ARBA00001928"/>
    </source>
</evidence>
<dbReference type="SUPFAM" id="SSF56276">
    <property type="entry name" value="S-adenosylmethionine decarboxylase"/>
    <property type="match status" value="1"/>
</dbReference>
<keyword evidence="10" id="KW-0670">Pyruvate</keyword>
<dbReference type="PANTHER" id="PTHR33866">
    <property type="entry name" value="S-ADENOSYLMETHIONINE DECARBOXYLASE PROENZYME"/>
    <property type="match status" value="1"/>
</dbReference>
<keyword evidence="7" id="KW-0865">Zymogen</keyword>
<dbReference type="Pfam" id="PF02675">
    <property type="entry name" value="AdoMet_dc"/>
    <property type="match status" value="1"/>
</dbReference>
<keyword evidence="3" id="KW-0210">Decarboxylase</keyword>
<dbReference type="OrthoDB" id="9793120at2"/>
<dbReference type="EMBL" id="CYZV01000023">
    <property type="protein sequence ID" value="CUO40753.1"/>
    <property type="molecule type" value="Genomic_DNA"/>
</dbReference>
<dbReference type="GO" id="GO:0004014">
    <property type="term" value="F:adenosylmethionine decarboxylase activity"/>
    <property type="evidence" value="ECO:0007669"/>
    <property type="project" value="UniProtKB-EC"/>
</dbReference>
<dbReference type="InterPro" id="IPR016067">
    <property type="entry name" value="S-AdoMet_deCO2ase_core"/>
</dbReference>
<evidence type="ECO:0000313" key="11">
    <source>
        <dbReference type="EMBL" id="CUO40753.1"/>
    </source>
</evidence>
<name>A0A174ES45_9CLOT</name>
<dbReference type="Gene3D" id="3.60.90.10">
    <property type="entry name" value="S-adenosylmethionine decarboxylase"/>
    <property type="match status" value="1"/>
</dbReference>
<dbReference type="RefSeq" id="WP_070102627.1">
    <property type="nucleotide sequence ID" value="NZ_CYZV01000023.1"/>
</dbReference>
<organism evidence="11 12">
    <name type="scientific">Clostridium disporicum</name>
    <dbReference type="NCBI Taxonomy" id="84024"/>
    <lineage>
        <taxon>Bacteria</taxon>
        <taxon>Bacillati</taxon>
        <taxon>Bacillota</taxon>
        <taxon>Clostridia</taxon>
        <taxon>Eubacteriales</taxon>
        <taxon>Clostridiaceae</taxon>
        <taxon>Clostridium</taxon>
    </lineage>
</organism>
<dbReference type="EC" id="4.1.1.50" evidence="11"/>
<keyword evidence="9" id="KW-0704">Schiff base</keyword>
<proteinExistence type="predicted"/>
<evidence type="ECO:0000256" key="3">
    <source>
        <dbReference type="ARBA" id="ARBA00022793"/>
    </source>
</evidence>
<keyword evidence="6" id="KW-0620">Polyamine biosynthesis</keyword>
<dbReference type="GO" id="GO:0005829">
    <property type="term" value="C:cytosol"/>
    <property type="evidence" value="ECO:0007669"/>
    <property type="project" value="TreeGrafter"/>
</dbReference>
<keyword evidence="5" id="KW-0745">Spermidine biosynthesis</keyword>
<dbReference type="AlphaFoldDB" id="A0A174ES45"/>
<protein>
    <submittedName>
        <fullName evidence="11">S-adenosylmethionine decarboxylase</fullName>
        <ecNumber evidence="11">4.1.1.50</ecNumber>
    </submittedName>
</protein>
<accession>A0A174ES45</accession>
<reference evidence="11 12" key="1">
    <citation type="submission" date="2015-09" db="EMBL/GenBank/DDBJ databases">
        <authorList>
            <consortium name="Pathogen Informatics"/>
        </authorList>
    </citation>
    <scope>NUCLEOTIDE SEQUENCE [LARGE SCALE GENOMIC DNA]</scope>
    <source>
        <strain evidence="11 12">2789STDY5834855</strain>
    </source>
</reference>
<comment type="cofactor">
    <cofactor evidence="1">
        <name>pyruvate</name>
        <dbReference type="ChEBI" id="CHEBI:15361"/>
    </cofactor>
</comment>
<evidence type="ECO:0000256" key="4">
    <source>
        <dbReference type="ARBA" id="ARBA00022813"/>
    </source>
</evidence>